<dbReference type="PROSITE" id="PS51123">
    <property type="entry name" value="OMPA_2"/>
    <property type="match status" value="1"/>
</dbReference>
<keyword evidence="3" id="KW-0998">Cell outer membrane</keyword>
<dbReference type="InterPro" id="IPR006664">
    <property type="entry name" value="OMP_bac"/>
</dbReference>
<comment type="subcellular location">
    <subcellularLocation>
        <location evidence="1">Cell outer membrane</location>
    </subcellularLocation>
</comment>
<dbReference type="InterPro" id="IPR006665">
    <property type="entry name" value="OmpA-like"/>
</dbReference>
<evidence type="ECO:0000259" key="5">
    <source>
        <dbReference type="PROSITE" id="PS51123"/>
    </source>
</evidence>
<dbReference type="GO" id="GO:0009279">
    <property type="term" value="C:cell outer membrane"/>
    <property type="evidence" value="ECO:0007669"/>
    <property type="project" value="UniProtKB-SubCell"/>
</dbReference>
<dbReference type="PRINTS" id="PR01023">
    <property type="entry name" value="NAFLGMOTY"/>
</dbReference>
<protein>
    <submittedName>
        <fullName evidence="6">OmpA family protein</fullName>
    </submittedName>
</protein>
<dbReference type="RefSeq" id="WP_263037483.1">
    <property type="nucleotide sequence ID" value="NZ_JAOTPL010000005.1"/>
</dbReference>
<dbReference type="AlphaFoldDB" id="A0AAE3IMX7"/>
<dbReference type="Gene3D" id="3.30.1330.60">
    <property type="entry name" value="OmpA-like domain"/>
    <property type="match status" value="1"/>
</dbReference>
<evidence type="ECO:0000256" key="3">
    <source>
        <dbReference type="ARBA" id="ARBA00023237"/>
    </source>
</evidence>
<organism evidence="6 7">
    <name type="scientific">Haoranjiania flava</name>
    <dbReference type="NCBI Taxonomy" id="1856322"/>
    <lineage>
        <taxon>Bacteria</taxon>
        <taxon>Pseudomonadati</taxon>
        <taxon>Bacteroidota</taxon>
        <taxon>Chitinophagia</taxon>
        <taxon>Chitinophagales</taxon>
        <taxon>Chitinophagaceae</taxon>
        <taxon>Haoranjiania</taxon>
    </lineage>
</organism>
<keyword evidence="7" id="KW-1185">Reference proteome</keyword>
<dbReference type="InterPro" id="IPR039567">
    <property type="entry name" value="Gly-zipper"/>
</dbReference>
<dbReference type="PANTHER" id="PTHR30329:SF21">
    <property type="entry name" value="LIPOPROTEIN YIAD-RELATED"/>
    <property type="match status" value="1"/>
</dbReference>
<dbReference type="SUPFAM" id="SSF103088">
    <property type="entry name" value="OmpA-like"/>
    <property type="match status" value="1"/>
</dbReference>
<evidence type="ECO:0000256" key="4">
    <source>
        <dbReference type="PROSITE-ProRule" id="PRU00473"/>
    </source>
</evidence>
<dbReference type="PRINTS" id="PR01021">
    <property type="entry name" value="OMPADOMAIN"/>
</dbReference>
<dbReference type="InterPro" id="IPR036737">
    <property type="entry name" value="OmpA-like_sf"/>
</dbReference>
<dbReference type="CDD" id="cd07185">
    <property type="entry name" value="OmpA_C-like"/>
    <property type="match status" value="1"/>
</dbReference>
<dbReference type="EMBL" id="JAOTPL010000005">
    <property type="protein sequence ID" value="MCU7693995.1"/>
    <property type="molecule type" value="Genomic_DNA"/>
</dbReference>
<dbReference type="PROSITE" id="PS51257">
    <property type="entry name" value="PROKAR_LIPOPROTEIN"/>
    <property type="match status" value="1"/>
</dbReference>
<proteinExistence type="predicted"/>
<name>A0AAE3IMX7_9BACT</name>
<dbReference type="PANTHER" id="PTHR30329">
    <property type="entry name" value="STATOR ELEMENT OF FLAGELLAR MOTOR COMPLEX"/>
    <property type="match status" value="1"/>
</dbReference>
<gene>
    <name evidence="6" type="ORF">OD355_05630</name>
</gene>
<sequence length="228" mass="24220">MKNVKLYVMSLAAASLILTSCETWKNANNRERGAVIGAGAGAAVGAGIGAAAKNPALGAVIGAAVGGAAGHIIGRKMDQQAEEIKTEIPNAKVERVEEGIVVEFSNNVLFGFDQSVLTAASKNTLNDLIKILNKYPDTNLGVDGHTDSKGADSYNQRLSERRAESVAVYLIDNGVKSSRITTKGWGETVPKYSNNTEDGRAKNRRVEFLITANDKMKQDAQREANQGA</sequence>
<evidence type="ECO:0000256" key="1">
    <source>
        <dbReference type="ARBA" id="ARBA00004442"/>
    </source>
</evidence>
<evidence type="ECO:0000313" key="6">
    <source>
        <dbReference type="EMBL" id="MCU7693995.1"/>
    </source>
</evidence>
<reference evidence="6" key="1">
    <citation type="submission" date="2022-10" db="EMBL/GenBank/DDBJ databases">
        <authorList>
            <person name="Kim H.S."/>
            <person name="Kim J.-S."/>
            <person name="Suh M.K."/>
            <person name="Eom M.K."/>
            <person name="Lee J.-S."/>
        </authorList>
    </citation>
    <scope>NUCLEOTIDE SEQUENCE</scope>
    <source>
        <strain evidence="6">LIP-5</strain>
    </source>
</reference>
<evidence type="ECO:0000256" key="2">
    <source>
        <dbReference type="ARBA" id="ARBA00023136"/>
    </source>
</evidence>
<dbReference type="Pfam" id="PF00691">
    <property type="entry name" value="OmpA"/>
    <property type="match status" value="1"/>
</dbReference>
<dbReference type="Pfam" id="PF13488">
    <property type="entry name" value="Gly-zipper_Omp"/>
    <property type="match status" value="1"/>
</dbReference>
<dbReference type="InterPro" id="IPR050330">
    <property type="entry name" value="Bact_OuterMem_StrucFunc"/>
</dbReference>
<comment type="caution">
    <text evidence="6">The sequence shown here is derived from an EMBL/GenBank/DDBJ whole genome shotgun (WGS) entry which is preliminary data.</text>
</comment>
<evidence type="ECO:0000313" key="7">
    <source>
        <dbReference type="Proteomes" id="UP001209317"/>
    </source>
</evidence>
<accession>A0AAE3IMX7</accession>
<feature type="domain" description="OmpA-like" evidence="5">
    <location>
        <begin position="97"/>
        <end position="214"/>
    </location>
</feature>
<dbReference type="Proteomes" id="UP001209317">
    <property type="component" value="Unassembled WGS sequence"/>
</dbReference>
<keyword evidence="2 4" id="KW-0472">Membrane</keyword>